<dbReference type="InterPro" id="IPR012580">
    <property type="entry name" value="NUC153"/>
</dbReference>
<feature type="compositionally biased region" description="Basic and acidic residues" evidence="5">
    <location>
        <begin position="730"/>
        <end position="757"/>
    </location>
</feature>
<name>A0ABD2LNP6_9BILA</name>
<evidence type="ECO:0000256" key="5">
    <source>
        <dbReference type="SAM" id="MobiDB-lite"/>
    </source>
</evidence>
<dbReference type="InterPro" id="IPR019734">
    <property type="entry name" value="TPR_rpt"/>
</dbReference>
<feature type="region of interest" description="Disordered" evidence="5">
    <location>
        <begin position="794"/>
        <end position="833"/>
    </location>
</feature>
<feature type="domain" description="NUC153" evidence="6">
    <location>
        <begin position="836"/>
        <end position="858"/>
    </location>
</feature>
<dbReference type="EMBL" id="JBICBT010000362">
    <property type="protein sequence ID" value="KAL3115944.1"/>
    <property type="molecule type" value="Genomic_DNA"/>
</dbReference>
<dbReference type="Pfam" id="PF25121">
    <property type="entry name" value="RRM_ESF1"/>
    <property type="match status" value="1"/>
</dbReference>
<organism evidence="8 9">
    <name type="scientific">Heterodera trifolii</name>
    <dbReference type="NCBI Taxonomy" id="157864"/>
    <lineage>
        <taxon>Eukaryota</taxon>
        <taxon>Metazoa</taxon>
        <taxon>Ecdysozoa</taxon>
        <taxon>Nematoda</taxon>
        <taxon>Chromadorea</taxon>
        <taxon>Rhabditida</taxon>
        <taxon>Tylenchina</taxon>
        <taxon>Tylenchomorpha</taxon>
        <taxon>Tylenchoidea</taxon>
        <taxon>Heteroderidae</taxon>
        <taxon>Heteroderinae</taxon>
        <taxon>Heterodera</taxon>
    </lineage>
</organism>
<accession>A0ABD2LNP6</accession>
<dbReference type="SMART" id="SM00028">
    <property type="entry name" value="TPR"/>
    <property type="match status" value="4"/>
</dbReference>
<gene>
    <name evidence="8" type="ORF">niasHT_007244</name>
</gene>
<feature type="region of interest" description="Disordered" evidence="5">
    <location>
        <begin position="444"/>
        <end position="476"/>
    </location>
</feature>
<dbReference type="PANTHER" id="PTHR12202:SF0">
    <property type="entry name" value="ESF1 HOMOLOG"/>
    <property type="match status" value="1"/>
</dbReference>
<evidence type="ECO:0000313" key="9">
    <source>
        <dbReference type="Proteomes" id="UP001620626"/>
    </source>
</evidence>
<feature type="region of interest" description="Disordered" evidence="5">
    <location>
        <begin position="398"/>
        <end position="426"/>
    </location>
</feature>
<feature type="compositionally biased region" description="Basic and acidic residues" evidence="5">
    <location>
        <begin position="794"/>
        <end position="826"/>
    </location>
</feature>
<protein>
    <submittedName>
        <fullName evidence="8">Uncharacterized protein</fullName>
    </submittedName>
</protein>
<evidence type="ECO:0000256" key="2">
    <source>
        <dbReference type="ARBA" id="ARBA00009087"/>
    </source>
</evidence>
<proteinExistence type="inferred from homology"/>
<evidence type="ECO:0000313" key="8">
    <source>
        <dbReference type="EMBL" id="KAL3115944.1"/>
    </source>
</evidence>
<evidence type="ECO:0000259" key="7">
    <source>
        <dbReference type="Pfam" id="PF25121"/>
    </source>
</evidence>
<comment type="similarity">
    <text evidence="2">Belongs to the ESF1 family.</text>
</comment>
<feature type="region of interest" description="Disordered" evidence="5">
    <location>
        <begin position="689"/>
        <end position="708"/>
    </location>
</feature>
<dbReference type="SUPFAM" id="SSF48452">
    <property type="entry name" value="TPR-like"/>
    <property type="match status" value="1"/>
</dbReference>
<comment type="caution">
    <text evidence="8">The sequence shown here is derived from an EMBL/GenBank/DDBJ whole genome shotgun (WGS) entry which is preliminary data.</text>
</comment>
<dbReference type="InterPro" id="IPR039754">
    <property type="entry name" value="Esf1"/>
</dbReference>
<comment type="subcellular location">
    <subcellularLocation>
        <location evidence="1">Nucleus</location>
        <location evidence="1">Nucleolus</location>
    </subcellularLocation>
</comment>
<keyword evidence="3" id="KW-0175">Coiled coil</keyword>
<dbReference type="GO" id="GO:0005730">
    <property type="term" value="C:nucleolus"/>
    <property type="evidence" value="ECO:0007669"/>
    <property type="project" value="UniProtKB-SubCell"/>
</dbReference>
<feature type="domain" description="ESF1 RRM" evidence="7">
    <location>
        <begin position="491"/>
        <end position="630"/>
    </location>
</feature>
<feature type="compositionally biased region" description="Acidic residues" evidence="5">
    <location>
        <begin position="759"/>
        <end position="776"/>
    </location>
</feature>
<dbReference type="Pfam" id="PF08159">
    <property type="entry name" value="NUC153"/>
    <property type="match status" value="1"/>
</dbReference>
<evidence type="ECO:0000256" key="3">
    <source>
        <dbReference type="ARBA" id="ARBA00023054"/>
    </source>
</evidence>
<evidence type="ECO:0000256" key="1">
    <source>
        <dbReference type="ARBA" id="ARBA00004604"/>
    </source>
</evidence>
<dbReference type="PANTHER" id="PTHR12202">
    <property type="entry name" value="ESF1 HOMOLOG"/>
    <property type="match status" value="1"/>
</dbReference>
<feature type="compositionally biased region" description="Basic and acidic residues" evidence="5">
    <location>
        <begin position="460"/>
        <end position="470"/>
    </location>
</feature>
<sequence>MQIKNGEERRIESITRRKNELDERRRLINKSLTGELKINKRTRFADSDEEECTENSKPFSFLASIGRIYPEQNEKNKNTIVVEDSPEQFLAKTRLTNETEKSAPKLKNISLYKPPNGDGDMRQCFFVNEHTHEIRSSFSSFRRHQKEETLRKEWDKKRAPIVKFYKKERKKTKMKERTPKKKQIDVEDDSRFMDLAKAPMFSEMRRKKHKVQIDDKNEEPFSFLASIGRIYPSDHEGTNFSTSPYEMADVGVGNQQSICFFVHADTPTIRSYMSSFRRHQMEESLRKEWGKKRLPIIKSVTKMKRKMKERIPKKKQMDVETDSRFMDLAKNPMFREMRKKEHKVQIDDRFKNMLVDKDFREDAFQLMDRRGRPTTKTNRDAHLSHIYELCHDEKKASPSVNGEIQFKRSSSCETTDSESDIECDPNVFPEDKVQQIQFDLARGQGNISSSSDDESSDEMFDQKTEENKEREEEDNWGELDKEVRRVEWASSKLAICNLDWGNVRAADLMLLFNSLKPNEGKIHSVSVYLSDFGAESIEREKRDGPMLKVKRSNRKGNEREEEDKLEEQTKKAIRAHELDKLRYYYAVCVCDSVDTATAIYEACDGVEYESSGLRFDIRFIPEGMEFETERIREQILSDQFSADWYRPRKVGMHTLTASNPKMSWETDDPERRRALKRAFEEEAKLEEFNAFIGSDSEEEEKVEENQRNAKRDMLLAAAREGLLGNLKAQQSKDGEKGDEQNEKVENEKADEKERAGNESDGEDREITDEDSEEEAVDIQRPKRKTKFQLYLERKKQLKQERKQEEAKQRKRRRGDELTPPDNEKASSTDAAQVQSDERFSAFFVDSAFAIDRTSSHYKGGNLADRQAKERQKRRSVLIYWFYRCRNRNDCEQKSVSILQKAEKKKAHGVEAYRRKDFKEAIRLFGDAIDELRKVSKESSEQLDEAKIGELMSLCENNNAACYDELGNTEKCLDHCNLALQIKPNYEKAMRRRARTHFKLGHNDKAMNDYLDLTFMENVSKESRNTYHVELDRVAEATINPLLNEIFQDKIGKPMKIPQMMVCEWMISTVTNDPLLARMNKLTNDLNDDKTRWISALDDALLALKRGEYDEIASLAVAIINDETHEIVDRILAVLLAARFFFYQTLKEPAMKTMQQFEHFWDKLDEAQKLAHKDIHVAHITLQVTLTDLVENESLSNEENYKIDETAKQRCHQLVEEGLRINPKNVDPLKNPFIRYYEINASLSIAIRQQTFLDIQNQMFMLQQILTDSENVPVFAFIFLSKFAMLLHNNQIVLEACKKTLEKMPNCAYAIYLLGLVDMSERLDLSQVVQSMENAMRKAIEADPNYWEPYRIMGKICGEKKKFAQASDFFSTALSLARKRDEMMVLLKEQLMINTFAKRDERSEYFPRDMAMK</sequence>
<keyword evidence="9" id="KW-1185">Reference proteome</keyword>
<reference evidence="8 9" key="1">
    <citation type="submission" date="2024-10" db="EMBL/GenBank/DDBJ databases">
        <authorList>
            <person name="Kim D."/>
        </authorList>
    </citation>
    <scope>NUCLEOTIDE SEQUENCE [LARGE SCALE GENOMIC DNA]</scope>
    <source>
        <strain evidence="8">BH-2024</strain>
    </source>
</reference>
<dbReference type="InterPro" id="IPR056750">
    <property type="entry name" value="RRM_ESF1"/>
</dbReference>
<feature type="region of interest" description="Disordered" evidence="5">
    <location>
        <begin position="543"/>
        <end position="565"/>
    </location>
</feature>
<feature type="region of interest" description="Disordered" evidence="5">
    <location>
        <begin position="725"/>
        <end position="781"/>
    </location>
</feature>
<dbReference type="InterPro" id="IPR011990">
    <property type="entry name" value="TPR-like_helical_dom_sf"/>
</dbReference>
<evidence type="ECO:0000259" key="6">
    <source>
        <dbReference type="Pfam" id="PF08159"/>
    </source>
</evidence>
<dbReference type="Gene3D" id="1.25.40.10">
    <property type="entry name" value="Tetratricopeptide repeat domain"/>
    <property type="match status" value="2"/>
</dbReference>
<dbReference type="Proteomes" id="UP001620626">
    <property type="component" value="Unassembled WGS sequence"/>
</dbReference>
<keyword evidence="4" id="KW-0539">Nucleus</keyword>
<evidence type="ECO:0000256" key="4">
    <source>
        <dbReference type="ARBA" id="ARBA00023242"/>
    </source>
</evidence>